<sequence length="116" mass="13481">MTPLTTKDTEECLFHDAEIIDLPEQKISKKLIFTLQSDDIARTIEFPQILQKLGAKSCKTEQLDKESEHLLKFIVEFEDIEHAEAMYHFWQLTATNQINCTIVDELSDQFSYINSV</sequence>
<name>A0A813RW91_9BILA</name>
<comment type="caution">
    <text evidence="1">The sequence shown here is derived from an EMBL/GenBank/DDBJ whole genome shotgun (WGS) entry which is preliminary data.</text>
</comment>
<dbReference type="AlphaFoldDB" id="A0A813RW91"/>
<dbReference type="Proteomes" id="UP000663860">
    <property type="component" value="Unassembled WGS sequence"/>
</dbReference>
<proteinExistence type="predicted"/>
<gene>
    <name evidence="1" type="ORF">IZO911_LOCUS6369</name>
</gene>
<evidence type="ECO:0000313" key="2">
    <source>
        <dbReference type="Proteomes" id="UP000663860"/>
    </source>
</evidence>
<protein>
    <submittedName>
        <fullName evidence="1">Uncharacterized protein</fullName>
    </submittedName>
</protein>
<dbReference type="EMBL" id="CAJNOE010000039">
    <property type="protein sequence ID" value="CAF0790428.1"/>
    <property type="molecule type" value="Genomic_DNA"/>
</dbReference>
<reference evidence="1" key="1">
    <citation type="submission" date="2021-02" db="EMBL/GenBank/DDBJ databases">
        <authorList>
            <person name="Nowell W R."/>
        </authorList>
    </citation>
    <scope>NUCLEOTIDE SEQUENCE</scope>
</reference>
<accession>A0A813RW91</accession>
<evidence type="ECO:0000313" key="1">
    <source>
        <dbReference type="EMBL" id="CAF0790428.1"/>
    </source>
</evidence>
<organism evidence="1 2">
    <name type="scientific">Adineta steineri</name>
    <dbReference type="NCBI Taxonomy" id="433720"/>
    <lineage>
        <taxon>Eukaryota</taxon>
        <taxon>Metazoa</taxon>
        <taxon>Spiralia</taxon>
        <taxon>Gnathifera</taxon>
        <taxon>Rotifera</taxon>
        <taxon>Eurotatoria</taxon>
        <taxon>Bdelloidea</taxon>
        <taxon>Adinetida</taxon>
        <taxon>Adinetidae</taxon>
        <taxon>Adineta</taxon>
    </lineage>
</organism>